<organism evidence="1">
    <name type="scientific">Candidatus Kentrum sp. SD</name>
    <dbReference type="NCBI Taxonomy" id="2126332"/>
    <lineage>
        <taxon>Bacteria</taxon>
        <taxon>Pseudomonadati</taxon>
        <taxon>Pseudomonadota</taxon>
        <taxon>Gammaproteobacteria</taxon>
        <taxon>Candidatus Kentrum</taxon>
    </lineage>
</organism>
<protein>
    <submittedName>
        <fullName evidence="1">Uncharacterized protein</fullName>
    </submittedName>
</protein>
<name>A0A450YCU6_9GAMM</name>
<dbReference type="EMBL" id="CAADHB010000084">
    <property type="protein sequence ID" value="VFK80099.1"/>
    <property type="molecule type" value="Genomic_DNA"/>
</dbReference>
<dbReference type="EMBL" id="CAADFR010000037">
    <property type="protein sequence ID" value="VFK39367.1"/>
    <property type="molecule type" value="Genomic_DNA"/>
</dbReference>
<sequence length="80" mass="9183">MMRGHPWCGSFDFRTVLSGPRALIGHGSYFFHLESTCRECGTMALDAKMNECESVTGLVLKSIRIAPLRHFQRERIILLW</sequence>
<evidence type="ECO:0000313" key="2">
    <source>
        <dbReference type="EMBL" id="VFK80099.1"/>
    </source>
</evidence>
<proteinExistence type="predicted"/>
<evidence type="ECO:0000313" key="1">
    <source>
        <dbReference type="EMBL" id="VFK39367.1"/>
    </source>
</evidence>
<dbReference type="AlphaFoldDB" id="A0A450YCU6"/>
<accession>A0A450YCU6</accession>
<gene>
    <name evidence="2" type="ORF">BECKSD772D_GA0070982_108422</name>
    <name evidence="1" type="ORF">BECKSD772F_GA0070984_103722</name>
</gene>
<reference evidence="1" key="1">
    <citation type="submission" date="2019-02" db="EMBL/GenBank/DDBJ databases">
        <authorList>
            <person name="Gruber-Vodicka R. H."/>
            <person name="Seah K. B. B."/>
        </authorList>
    </citation>
    <scope>NUCLEOTIDE SEQUENCE</scope>
    <source>
        <strain evidence="2">BECK_S127</strain>
        <strain evidence="1">BECK_S1321</strain>
    </source>
</reference>